<sequence length="182" mass="20774">MTPDPGPPHEETRRAEQKAAEEAQPTEEAQKVEAARRAAIVPAPLKVWPAGTEEQVIKFARDADKTAAALKVKHLAYFLAHDLGENTIEALHQDIPDWTFQAKAARLAHKNLAQKWQGAVLTDYILFLATKIRVKRLAETPPVEILHLAPEERKKLYMDEWNRNPLQLVRRMWSPFTKTINF</sequence>
<accession>A0ACC2YTV5</accession>
<evidence type="ECO:0000313" key="1">
    <source>
        <dbReference type="EMBL" id="KAJ9638787.1"/>
    </source>
</evidence>
<organism evidence="1 2">
    <name type="scientific">Coniosporium tulheliwenetii</name>
    <dbReference type="NCBI Taxonomy" id="3383036"/>
    <lineage>
        <taxon>Eukaryota</taxon>
        <taxon>Fungi</taxon>
        <taxon>Dikarya</taxon>
        <taxon>Ascomycota</taxon>
        <taxon>Pezizomycotina</taxon>
        <taxon>Dothideomycetes</taxon>
        <taxon>Dothideomycetes incertae sedis</taxon>
        <taxon>Coniosporium</taxon>
    </lineage>
</organism>
<keyword evidence="2" id="KW-1185">Reference proteome</keyword>
<proteinExistence type="predicted"/>
<dbReference type="Proteomes" id="UP001172680">
    <property type="component" value="Unassembled WGS sequence"/>
</dbReference>
<protein>
    <submittedName>
        <fullName evidence="1">Uncharacterized protein</fullName>
    </submittedName>
</protein>
<reference evidence="1" key="1">
    <citation type="submission" date="2022-10" db="EMBL/GenBank/DDBJ databases">
        <title>Culturing micro-colonial fungi from biological soil crusts in the Mojave desert and describing Neophaeococcomyces mojavensis, and introducing the new genera and species Taxawa tesnikishii.</title>
        <authorList>
            <person name="Kurbessoian T."/>
            <person name="Stajich J.E."/>
        </authorList>
    </citation>
    <scope>NUCLEOTIDE SEQUENCE</scope>
    <source>
        <strain evidence="1">JES_115</strain>
    </source>
</reference>
<evidence type="ECO:0000313" key="2">
    <source>
        <dbReference type="Proteomes" id="UP001172680"/>
    </source>
</evidence>
<gene>
    <name evidence="1" type="ORF">H2199_006647</name>
</gene>
<name>A0ACC2YTV5_9PEZI</name>
<comment type="caution">
    <text evidence="1">The sequence shown here is derived from an EMBL/GenBank/DDBJ whole genome shotgun (WGS) entry which is preliminary data.</text>
</comment>
<dbReference type="EMBL" id="JAPDRP010000020">
    <property type="protein sequence ID" value="KAJ9638787.1"/>
    <property type="molecule type" value="Genomic_DNA"/>
</dbReference>